<proteinExistence type="inferred from homology"/>
<dbReference type="AlphaFoldDB" id="A0A9D4E776"/>
<evidence type="ECO:0000313" key="5">
    <source>
        <dbReference type="Proteomes" id="UP000828390"/>
    </source>
</evidence>
<dbReference type="EMBL" id="JAIWYP010000009">
    <property type="protein sequence ID" value="KAH3773725.1"/>
    <property type="molecule type" value="Genomic_DNA"/>
</dbReference>
<dbReference type="GO" id="GO:0030170">
    <property type="term" value="F:pyridoxal phosphate binding"/>
    <property type="evidence" value="ECO:0007669"/>
    <property type="project" value="TreeGrafter"/>
</dbReference>
<accession>A0A9D4E776</accession>
<evidence type="ECO:0000256" key="1">
    <source>
        <dbReference type="ARBA" id="ARBA00006047"/>
    </source>
</evidence>
<reference evidence="4" key="1">
    <citation type="journal article" date="2019" name="bioRxiv">
        <title>The Genome of the Zebra Mussel, Dreissena polymorpha: A Resource for Invasive Species Research.</title>
        <authorList>
            <person name="McCartney M.A."/>
            <person name="Auch B."/>
            <person name="Kono T."/>
            <person name="Mallez S."/>
            <person name="Zhang Y."/>
            <person name="Obille A."/>
            <person name="Becker A."/>
            <person name="Abrahante J.E."/>
            <person name="Garbe J."/>
            <person name="Badalamenti J.P."/>
            <person name="Herman A."/>
            <person name="Mangelson H."/>
            <person name="Liachko I."/>
            <person name="Sullivan S."/>
            <person name="Sone E.D."/>
            <person name="Koren S."/>
            <person name="Silverstein K.A.T."/>
            <person name="Beckman K.B."/>
            <person name="Gohl D.M."/>
        </authorList>
    </citation>
    <scope>NUCLEOTIDE SEQUENCE</scope>
    <source>
        <strain evidence="4">Duluth1</strain>
        <tissue evidence="4">Whole animal</tissue>
    </source>
</reference>
<dbReference type="PANTHER" id="PTHR11468">
    <property type="entry name" value="GLYCOGEN PHOSPHORYLASE"/>
    <property type="match status" value="1"/>
</dbReference>
<feature type="chain" id="PRO_5038350963" description="Alpha-1,4 glucan phosphorylase" evidence="3">
    <location>
        <begin position="20"/>
        <end position="150"/>
    </location>
</feature>
<keyword evidence="5" id="KW-1185">Reference proteome</keyword>
<keyword evidence="2" id="KW-0808">Transferase</keyword>
<evidence type="ECO:0000313" key="4">
    <source>
        <dbReference type="EMBL" id="KAH3773725.1"/>
    </source>
</evidence>
<dbReference type="PANTHER" id="PTHR11468:SF13">
    <property type="entry name" value="GLYCOGEN PHOSPHORYLASE"/>
    <property type="match status" value="1"/>
</dbReference>
<dbReference type="GO" id="GO:0005737">
    <property type="term" value="C:cytoplasm"/>
    <property type="evidence" value="ECO:0007669"/>
    <property type="project" value="TreeGrafter"/>
</dbReference>
<name>A0A9D4E776_DREPO</name>
<evidence type="ECO:0000256" key="2">
    <source>
        <dbReference type="RuleBase" id="RU000587"/>
    </source>
</evidence>
<dbReference type="Proteomes" id="UP000828390">
    <property type="component" value="Unassembled WGS sequence"/>
</dbReference>
<organism evidence="4 5">
    <name type="scientific">Dreissena polymorpha</name>
    <name type="common">Zebra mussel</name>
    <name type="synonym">Mytilus polymorpha</name>
    <dbReference type="NCBI Taxonomy" id="45954"/>
    <lineage>
        <taxon>Eukaryota</taxon>
        <taxon>Metazoa</taxon>
        <taxon>Spiralia</taxon>
        <taxon>Lophotrochozoa</taxon>
        <taxon>Mollusca</taxon>
        <taxon>Bivalvia</taxon>
        <taxon>Autobranchia</taxon>
        <taxon>Heteroconchia</taxon>
        <taxon>Euheterodonta</taxon>
        <taxon>Imparidentia</taxon>
        <taxon>Neoheterodontei</taxon>
        <taxon>Myida</taxon>
        <taxon>Dreissenoidea</taxon>
        <taxon>Dreissenidae</taxon>
        <taxon>Dreissena</taxon>
    </lineage>
</organism>
<comment type="function">
    <text evidence="2">Allosteric enzyme that catalyzes the rate-limiting step in glycogen catabolism, the phosphorolytic cleavage of glycogen to produce glucose-1-phosphate, and plays a central role in maintaining cellular and organismal glucose homeostasis.</text>
</comment>
<feature type="signal peptide" evidence="3">
    <location>
        <begin position="1"/>
        <end position="19"/>
    </location>
</feature>
<evidence type="ECO:0000256" key="3">
    <source>
        <dbReference type="SAM" id="SignalP"/>
    </source>
</evidence>
<comment type="catalytic activity">
    <reaction evidence="2">
        <text>[(1-&gt;4)-alpha-D-glucosyl](n) + phosphate = [(1-&gt;4)-alpha-D-glucosyl](n-1) + alpha-D-glucose 1-phosphate</text>
        <dbReference type="Rhea" id="RHEA:41732"/>
        <dbReference type="Rhea" id="RHEA-COMP:9584"/>
        <dbReference type="Rhea" id="RHEA-COMP:9586"/>
        <dbReference type="ChEBI" id="CHEBI:15444"/>
        <dbReference type="ChEBI" id="CHEBI:43474"/>
        <dbReference type="ChEBI" id="CHEBI:58601"/>
        <dbReference type="EC" id="2.4.1.1"/>
    </reaction>
</comment>
<dbReference type="InterPro" id="IPR000811">
    <property type="entry name" value="Glyco_trans_35"/>
</dbReference>
<dbReference type="GO" id="GO:0008184">
    <property type="term" value="F:glycogen phosphorylase activity"/>
    <property type="evidence" value="ECO:0007669"/>
    <property type="project" value="InterPro"/>
</dbReference>
<dbReference type="Pfam" id="PF00343">
    <property type="entry name" value="Phosphorylase"/>
    <property type="match status" value="1"/>
</dbReference>
<dbReference type="GO" id="GO:0005980">
    <property type="term" value="P:glycogen catabolic process"/>
    <property type="evidence" value="ECO:0007669"/>
    <property type="project" value="TreeGrafter"/>
</dbReference>
<keyword evidence="2" id="KW-0328">Glycosyltransferase</keyword>
<comment type="cofactor">
    <cofactor evidence="2">
        <name>pyridoxal 5'-phosphate</name>
        <dbReference type="ChEBI" id="CHEBI:597326"/>
    </cofactor>
</comment>
<keyword evidence="2" id="KW-0663">Pyridoxal phosphate</keyword>
<protein>
    <recommendedName>
        <fullName evidence="2">Alpha-1,4 glucan phosphorylase</fullName>
        <ecNumber evidence="2">2.4.1.1</ecNumber>
    </recommendedName>
</protein>
<sequence>MMRRHVLWRLILIQTVCKGLQKLVPALKELIHTSTVLSLFVKASGTGNIKFQLNGALTIGTLDGANVEMREMGAENFFLFGMTVDEVEVLHKKGYANILPRYGKMGLNASALSVIQDLPVQLAQANQGQNLILRLDFCFKKIHKRGKYCP</sequence>
<keyword evidence="2" id="KW-0119">Carbohydrate metabolism</keyword>
<comment type="similarity">
    <text evidence="1 2">Belongs to the glycogen phosphorylase family.</text>
</comment>
<reference evidence="4" key="2">
    <citation type="submission" date="2020-11" db="EMBL/GenBank/DDBJ databases">
        <authorList>
            <person name="McCartney M.A."/>
            <person name="Auch B."/>
            <person name="Kono T."/>
            <person name="Mallez S."/>
            <person name="Becker A."/>
            <person name="Gohl D.M."/>
            <person name="Silverstein K.A.T."/>
            <person name="Koren S."/>
            <person name="Bechman K.B."/>
            <person name="Herman A."/>
            <person name="Abrahante J.E."/>
            <person name="Garbe J."/>
        </authorList>
    </citation>
    <scope>NUCLEOTIDE SEQUENCE</scope>
    <source>
        <strain evidence="4">Duluth1</strain>
        <tissue evidence="4">Whole animal</tissue>
    </source>
</reference>
<comment type="caution">
    <text evidence="4">The sequence shown here is derived from an EMBL/GenBank/DDBJ whole genome shotgun (WGS) entry which is preliminary data.</text>
</comment>
<dbReference type="Gene3D" id="3.40.50.2000">
    <property type="entry name" value="Glycogen Phosphorylase B"/>
    <property type="match status" value="1"/>
</dbReference>
<keyword evidence="3" id="KW-0732">Signal</keyword>
<dbReference type="SUPFAM" id="SSF53756">
    <property type="entry name" value="UDP-Glycosyltransferase/glycogen phosphorylase"/>
    <property type="match status" value="1"/>
</dbReference>
<gene>
    <name evidence="4" type="ORF">DPMN_175093</name>
</gene>
<dbReference type="EC" id="2.4.1.1" evidence="2"/>